<dbReference type="PANTHER" id="PTHR35585">
    <property type="entry name" value="HHE DOMAIN PROTEIN (AFU_ORTHOLOGUE AFUA_4G00730)"/>
    <property type="match status" value="1"/>
</dbReference>
<comment type="caution">
    <text evidence="2">The sequence shown here is derived from an EMBL/GenBank/DDBJ whole genome shotgun (WGS) entry which is preliminary data.</text>
</comment>
<organism evidence="2 3">
    <name type="scientific">Virgisporangium aliadipatigenens</name>
    <dbReference type="NCBI Taxonomy" id="741659"/>
    <lineage>
        <taxon>Bacteria</taxon>
        <taxon>Bacillati</taxon>
        <taxon>Actinomycetota</taxon>
        <taxon>Actinomycetes</taxon>
        <taxon>Micromonosporales</taxon>
        <taxon>Micromonosporaceae</taxon>
        <taxon>Virgisporangium</taxon>
    </lineage>
</organism>
<dbReference type="Gene3D" id="1.20.120.520">
    <property type="entry name" value="nmb1532 protein domain like"/>
    <property type="match status" value="1"/>
</dbReference>
<accession>A0A8J3YJS2</accession>
<dbReference type="Proteomes" id="UP000619260">
    <property type="component" value="Unassembled WGS sequence"/>
</dbReference>
<dbReference type="RefSeq" id="WP_203898692.1">
    <property type="nucleotide sequence ID" value="NZ_BOPF01000006.1"/>
</dbReference>
<protein>
    <recommendedName>
        <fullName evidence="1">Hemerythrin-like domain-containing protein</fullName>
    </recommendedName>
</protein>
<evidence type="ECO:0000313" key="2">
    <source>
        <dbReference type="EMBL" id="GIJ45143.1"/>
    </source>
</evidence>
<reference evidence="2" key="1">
    <citation type="submission" date="2021-01" db="EMBL/GenBank/DDBJ databases">
        <title>Whole genome shotgun sequence of Virgisporangium aliadipatigenens NBRC 105644.</title>
        <authorList>
            <person name="Komaki H."/>
            <person name="Tamura T."/>
        </authorList>
    </citation>
    <scope>NUCLEOTIDE SEQUENCE</scope>
    <source>
        <strain evidence="2">NBRC 105644</strain>
    </source>
</reference>
<dbReference type="Pfam" id="PF01814">
    <property type="entry name" value="Hemerythrin"/>
    <property type="match status" value="1"/>
</dbReference>
<sequence>MSDAVDAITRDHRALDALFERVLADEGDRDALLTEVADRLSAHSRAEELEVYPYLTDFEENEREHFQAEHLLRRARNLTASPHFAEAFRAFVAAVRHHVEEEESTVLPQLRELVDGGTLERLGAAFETERARLLDSPAEARTRDELYARARQVDLPGRSHMNKQELAEALGEPT</sequence>
<proteinExistence type="predicted"/>
<keyword evidence="3" id="KW-1185">Reference proteome</keyword>
<name>A0A8J3YJS2_9ACTN</name>
<dbReference type="AlphaFoldDB" id="A0A8J3YJS2"/>
<feature type="domain" description="Hemerythrin-like" evidence="1">
    <location>
        <begin position="4"/>
        <end position="110"/>
    </location>
</feature>
<dbReference type="InterPro" id="IPR012312">
    <property type="entry name" value="Hemerythrin-like"/>
</dbReference>
<dbReference type="PANTHER" id="PTHR35585:SF1">
    <property type="entry name" value="HHE DOMAIN PROTEIN (AFU_ORTHOLOGUE AFUA_4G00730)"/>
    <property type="match status" value="1"/>
</dbReference>
<evidence type="ECO:0000259" key="1">
    <source>
        <dbReference type="Pfam" id="PF01814"/>
    </source>
</evidence>
<dbReference type="EMBL" id="BOPF01000006">
    <property type="protein sequence ID" value="GIJ45143.1"/>
    <property type="molecule type" value="Genomic_DNA"/>
</dbReference>
<evidence type="ECO:0000313" key="3">
    <source>
        <dbReference type="Proteomes" id="UP000619260"/>
    </source>
</evidence>
<gene>
    <name evidence="2" type="ORF">Val02_20290</name>
</gene>